<evidence type="ECO:0000313" key="2">
    <source>
        <dbReference type="EMBL" id="KAA6362002.1"/>
    </source>
</evidence>
<protein>
    <recommendedName>
        <fullName evidence="1">Inositol polyphosphate-related phosphatase domain-containing protein</fullName>
    </recommendedName>
</protein>
<dbReference type="GO" id="GO:0046856">
    <property type="term" value="P:phosphatidylinositol dephosphorylation"/>
    <property type="evidence" value="ECO:0007669"/>
    <property type="project" value="InterPro"/>
</dbReference>
<dbReference type="InterPro" id="IPR036691">
    <property type="entry name" value="Endo/exonu/phosph_ase_sf"/>
</dbReference>
<name>A0A5J4TVU1_9EUKA</name>
<evidence type="ECO:0000259" key="1">
    <source>
        <dbReference type="Pfam" id="PF22669"/>
    </source>
</evidence>
<dbReference type="GO" id="GO:0016791">
    <property type="term" value="F:phosphatase activity"/>
    <property type="evidence" value="ECO:0007669"/>
    <property type="project" value="InterPro"/>
</dbReference>
<dbReference type="Proteomes" id="UP000324800">
    <property type="component" value="Unassembled WGS sequence"/>
</dbReference>
<proteinExistence type="predicted"/>
<organism evidence="2 3">
    <name type="scientific">Streblomastix strix</name>
    <dbReference type="NCBI Taxonomy" id="222440"/>
    <lineage>
        <taxon>Eukaryota</taxon>
        <taxon>Metamonada</taxon>
        <taxon>Preaxostyla</taxon>
        <taxon>Oxymonadida</taxon>
        <taxon>Streblomastigidae</taxon>
        <taxon>Streblomastix</taxon>
    </lineage>
</organism>
<dbReference type="AlphaFoldDB" id="A0A5J4TVU1"/>
<accession>A0A5J4TVU1</accession>
<reference evidence="2 3" key="1">
    <citation type="submission" date="2019-03" db="EMBL/GenBank/DDBJ databases">
        <title>Single cell metagenomics reveals metabolic interactions within the superorganism composed of flagellate Streblomastix strix and complex community of Bacteroidetes bacteria on its surface.</title>
        <authorList>
            <person name="Treitli S.C."/>
            <person name="Kolisko M."/>
            <person name="Husnik F."/>
            <person name="Keeling P."/>
            <person name="Hampl V."/>
        </authorList>
    </citation>
    <scope>NUCLEOTIDE SEQUENCE [LARGE SCALE GENOMIC DNA]</scope>
    <source>
        <strain evidence="2">ST1C</strain>
    </source>
</reference>
<dbReference type="Gene3D" id="3.60.10.10">
    <property type="entry name" value="Endonuclease/exonuclease/phosphatase"/>
    <property type="match status" value="1"/>
</dbReference>
<evidence type="ECO:0000313" key="3">
    <source>
        <dbReference type="Proteomes" id="UP000324800"/>
    </source>
</evidence>
<sequence>MWMEMQRKDIERGLLCGKLERLLSFDDSNMEKYKRISFDEFEEMMITWGATYMFNVGSHVFNTSHKIQLLACCDIVLFSRNDPTQIGYCSLIYGVVCNRTIWFKINNSNTSQVNET</sequence>
<gene>
    <name evidence="2" type="ORF">EZS28_042471</name>
</gene>
<feature type="domain" description="Inositol polyphosphate-related phosphatase" evidence="1">
    <location>
        <begin position="8"/>
        <end position="85"/>
    </location>
</feature>
<dbReference type="Pfam" id="PF22669">
    <property type="entry name" value="Exo_endo_phos2"/>
    <property type="match status" value="1"/>
</dbReference>
<comment type="caution">
    <text evidence="2">The sequence shown here is derived from an EMBL/GenBank/DDBJ whole genome shotgun (WGS) entry which is preliminary data.</text>
</comment>
<dbReference type="InterPro" id="IPR000300">
    <property type="entry name" value="IPPc"/>
</dbReference>
<dbReference type="EMBL" id="SNRW01024783">
    <property type="protein sequence ID" value="KAA6362002.1"/>
    <property type="molecule type" value="Genomic_DNA"/>
</dbReference>
<dbReference type="SUPFAM" id="SSF56219">
    <property type="entry name" value="DNase I-like"/>
    <property type="match status" value="1"/>
</dbReference>